<dbReference type="AlphaFoldDB" id="A0A2T9YYE9"/>
<feature type="transmembrane region" description="Helical" evidence="5">
    <location>
        <begin position="84"/>
        <end position="108"/>
    </location>
</feature>
<evidence type="ECO:0000256" key="4">
    <source>
        <dbReference type="ARBA" id="ARBA00023136"/>
    </source>
</evidence>
<accession>A0A2T9YYE9</accession>
<dbReference type="InterPro" id="IPR025256">
    <property type="entry name" value="TM7S3/TM198-like_dom"/>
</dbReference>
<feature type="transmembrane region" description="Helical" evidence="5">
    <location>
        <begin position="20"/>
        <end position="39"/>
    </location>
</feature>
<reference evidence="7 8" key="1">
    <citation type="journal article" date="2018" name="MBio">
        <title>Comparative Genomics Reveals the Core Gene Toolbox for the Fungus-Insect Symbiosis.</title>
        <authorList>
            <person name="Wang Y."/>
            <person name="Stata M."/>
            <person name="Wang W."/>
            <person name="Stajich J.E."/>
            <person name="White M.M."/>
            <person name="Moncalvo J.M."/>
        </authorList>
    </citation>
    <scope>NUCLEOTIDE SEQUENCE [LARGE SCALE GENOMIC DNA]</scope>
    <source>
        <strain evidence="7 8">SWE-8-4</strain>
    </source>
</reference>
<dbReference type="GO" id="GO:0016020">
    <property type="term" value="C:membrane"/>
    <property type="evidence" value="ECO:0007669"/>
    <property type="project" value="UniProtKB-SubCell"/>
</dbReference>
<evidence type="ECO:0000256" key="5">
    <source>
        <dbReference type="SAM" id="Phobius"/>
    </source>
</evidence>
<dbReference type="Proteomes" id="UP000245383">
    <property type="component" value="Unassembled WGS sequence"/>
</dbReference>
<proteinExistence type="predicted"/>
<protein>
    <recommendedName>
        <fullName evidence="6">TM7S3/TM198-like domain-containing protein</fullName>
    </recommendedName>
</protein>
<name>A0A2T9YYE9_9FUNG</name>
<organism evidence="7 8">
    <name type="scientific">Smittium simulii</name>
    <dbReference type="NCBI Taxonomy" id="133385"/>
    <lineage>
        <taxon>Eukaryota</taxon>
        <taxon>Fungi</taxon>
        <taxon>Fungi incertae sedis</taxon>
        <taxon>Zoopagomycota</taxon>
        <taxon>Kickxellomycotina</taxon>
        <taxon>Harpellomycetes</taxon>
        <taxon>Harpellales</taxon>
        <taxon>Legeriomycetaceae</taxon>
        <taxon>Smittium</taxon>
    </lineage>
</organism>
<keyword evidence="8" id="KW-1185">Reference proteome</keyword>
<comment type="caution">
    <text evidence="7">The sequence shown here is derived from an EMBL/GenBank/DDBJ whole genome shotgun (WGS) entry which is preliminary data.</text>
</comment>
<gene>
    <name evidence="7" type="ORF">BB561_000572</name>
</gene>
<dbReference type="Pfam" id="PF13886">
    <property type="entry name" value="TM7S3_TM198"/>
    <property type="match status" value="1"/>
</dbReference>
<dbReference type="OrthoDB" id="102260at2759"/>
<feature type="domain" description="TM7S3/TM198-like" evidence="6">
    <location>
        <begin position="16"/>
        <end position="138"/>
    </location>
</feature>
<evidence type="ECO:0000256" key="3">
    <source>
        <dbReference type="ARBA" id="ARBA00022989"/>
    </source>
</evidence>
<evidence type="ECO:0000256" key="1">
    <source>
        <dbReference type="ARBA" id="ARBA00004141"/>
    </source>
</evidence>
<keyword evidence="3 5" id="KW-1133">Transmembrane helix</keyword>
<evidence type="ECO:0000313" key="8">
    <source>
        <dbReference type="Proteomes" id="UP000245383"/>
    </source>
</evidence>
<feature type="transmembrane region" description="Helical" evidence="5">
    <location>
        <begin position="120"/>
        <end position="139"/>
    </location>
</feature>
<keyword evidence="2 5" id="KW-0812">Transmembrane</keyword>
<evidence type="ECO:0000259" key="6">
    <source>
        <dbReference type="Pfam" id="PF13886"/>
    </source>
</evidence>
<evidence type="ECO:0000256" key="2">
    <source>
        <dbReference type="ARBA" id="ARBA00022692"/>
    </source>
</evidence>
<evidence type="ECO:0000313" key="7">
    <source>
        <dbReference type="EMBL" id="PVU97365.1"/>
    </source>
</evidence>
<dbReference type="EMBL" id="MBFR01000013">
    <property type="protein sequence ID" value="PVU97365.1"/>
    <property type="molecule type" value="Genomic_DNA"/>
</dbReference>
<sequence>MSAVFVYIFKLKHIGYHFSIFNQGAFAGCTFAFFLWSLCDHGLTIYPSQSLVFVLPFVILSSFINLISPFTFSPIAHPMIGSYLFIFGVDMFARTGWAMHAAAITNAYPDAYYHTSRSSAILSVFVILLTIIGSTFQIWQVRTTAYRIHENQF</sequence>
<feature type="transmembrane region" description="Helical" evidence="5">
    <location>
        <begin position="51"/>
        <end position="72"/>
    </location>
</feature>
<keyword evidence="4 5" id="KW-0472">Membrane</keyword>
<comment type="subcellular location">
    <subcellularLocation>
        <location evidence="1">Membrane</location>
        <topology evidence="1">Multi-pass membrane protein</topology>
    </subcellularLocation>
</comment>